<feature type="compositionally biased region" description="Polar residues" evidence="1">
    <location>
        <begin position="67"/>
        <end position="83"/>
    </location>
</feature>
<dbReference type="InterPro" id="IPR043502">
    <property type="entry name" value="DNA/RNA_pol_sf"/>
</dbReference>
<dbReference type="Gene3D" id="2.40.70.10">
    <property type="entry name" value="Acid Proteases"/>
    <property type="match status" value="1"/>
</dbReference>
<dbReference type="GO" id="GO:0008270">
    <property type="term" value="F:zinc ion binding"/>
    <property type="evidence" value="ECO:0007669"/>
    <property type="project" value="InterPro"/>
</dbReference>
<dbReference type="CDD" id="cd00303">
    <property type="entry name" value="retropepsin_like"/>
    <property type="match status" value="1"/>
</dbReference>
<reference evidence="2 3" key="1">
    <citation type="submission" date="2020-04" db="EMBL/GenBank/DDBJ databases">
        <title>Perkinsus olseni comparative genomics.</title>
        <authorList>
            <person name="Bogema D.R."/>
        </authorList>
    </citation>
    <scope>NUCLEOTIDE SEQUENCE [LARGE SCALE GENOMIC DNA]</scope>
    <source>
        <strain evidence="2 3">ATCC PRA-207</strain>
    </source>
</reference>
<feature type="region of interest" description="Disordered" evidence="1">
    <location>
        <begin position="56"/>
        <end position="83"/>
    </location>
</feature>
<feature type="compositionally biased region" description="Polar residues" evidence="1">
    <location>
        <begin position="363"/>
        <end position="376"/>
    </location>
</feature>
<dbReference type="SUPFAM" id="SSF57756">
    <property type="entry name" value="Retrovirus zinc finger-like domains"/>
    <property type="match status" value="1"/>
</dbReference>
<accession>A0A7J6RZB7</accession>
<feature type="region of interest" description="Disordered" evidence="1">
    <location>
        <begin position="351"/>
        <end position="396"/>
    </location>
</feature>
<evidence type="ECO:0000313" key="3">
    <source>
        <dbReference type="Proteomes" id="UP000553632"/>
    </source>
</evidence>
<dbReference type="Gene3D" id="4.10.60.10">
    <property type="entry name" value="Zinc finger, CCHC-type"/>
    <property type="match status" value="1"/>
</dbReference>
<dbReference type="InterPro" id="IPR036875">
    <property type="entry name" value="Znf_CCHC_sf"/>
</dbReference>
<dbReference type="AlphaFoldDB" id="A0A7J6RZB7"/>
<comment type="caution">
    <text evidence="2">The sequence shown here is derived from an EMBL/GenBank/DDBJ whole genome shotgun (WGS) entry which is preliminary data.</text>
</comment>
<feature type="region of interest" description="Disordered" evidence="1">
    <location>
        <begin position="322"/>
        <end position="341"/>
    </location>
</feature>
<organism evidence="2 3">
    <name type="scientific">Perkinsus olseni</name>
    <name type="common">Perkinsus atlanticus</name>
    <dbReference type="NCBI Taxonomy" id="32597"/>
    <lineage>
        <taxon>Eukaryota</taxon>
        <taxon>Sar</taxon>
        <taxon>Alveolata</taxon>
        <taxon>Perkinsozoa</taxon>
        <taxon>Perkinsea</taxon>
        <taxon>Perkinsida</taxon>
        <taxon>Perkinsidae</taxon>
        <taxon>Perkinsus</taxon>
    </lineage>
</organism>
<dbReference type="SUPFAM" id="SSF56672">
    <property type="entry name" value="DNA/RNA polymerases"/>
    <property type="match status" value="1"/>
</dbReference>
<feature type="non-terminal residue" evidence="2">
    <location>
        <position position="1084"/>
    </location>
</feature>
<name>A0A7J6RZB7_PEROL</name>
<dbReference type="InterPro" id="IPR008042">
    <property type="entry name" value="Retrotrans_Pao"/>
</dbReference>
<dbReference type="PANTHER" id="PTHR47331:SF1">
    <property type="entry name" value="GAG-LIKE PROTEIN"/>
    <property type="match status" value="1"/>
</dbReference>
<feature type="non-terminal residue" evidence="2">
    <location>
        <position position="1"/>
    </location>
</feature>
<gene>
    <name evidence="2" type="ORF">FOZ63_030452</name>
</gene>
<dbReference type="InterPro" id="IPR021109">
    <property type="entry name" value="Peptidase_aspartic_dom_sf"/>
</dbReference>
<evidence type="ECO:0000313" key="2">
    <source>
        <dbReference type="EMBL" id="KAF4726027.1"/>
    </source>
</evidence>
<dbReference type="EMBL" id="JABANO010021906">
    <property type="protein sequence ID" value="KAF4726027.1"/>
    <property type="molecule type" value="Genomic_DNA"/>
</dbReference>
<dbReference type="PANTHER" id="PTHR47331">
    <property type="entry name" value="PHD-TYPE DOMAIN-CONTAINING PROTEIN"/>
    <property type="match status" value="1"/>
</dbReference>
<dbReference type="Pfam" id="PF05380">
    <property type="entry name" value="Peptidase_A17"/>
    <property type="match status" value="1"/>
</dbReference>
<protein>
    <submittedName>
        <fullName evidence="2">Uncharacterized protein</fullName>
    </submittedName>
</protein>
<evidence type="ECO:0000256" key="1">
    <source>
        <dbReference type="SAM" id="MobiDB-lite"/>
    </source>
</evidence>
<dbReference type="GO" id="GO:0003676">
    <property type="term" value="F:nucleic acid binding"/>
    <property type="evidence" value="ECO:0007669"/>
    <property type="project" value="InterPro"/>
</dbReference>
<dbReference type="SUPFAM" id="SSF50630">
    <property type="entry name" value="Acid proteases"/>
    <property type="match status" value="1"/>
</dbReference>
<sequence>NCEETTPAELADRCKICGNPNHTTDACRVNTERIVCHRCNHPGHLAYVCGAKLPTTARGTHDPPRRSPTSTTRAAQSRTPARTRANTNVHATFLDDAASSENYHCHTLCRTRDRPPTPDPRVRHREGMMTGYVTIEDTEVIAIYDTGADVSLITADCLNCVAPDAVLETNIPNSLSAANGGHLSTIGTVRLRVSTPSNTQVDTFLVTTVSLTTPVILGCPTMSLLRTCIILGPDGYNIETNYDKPCETEKPSHFAEEEPPLEDTKDQDDYLTNYKIKYINQLCLQEKCDTLHYNGFTLPPTTPWFPVLYRDTDTTAINDRSLIRGQGPCNHGRNRTSTTTSVHQITTAEVKGSLTPKNGYGVSDTTSHGLSDTTVANYDDDDSGDEEDQLCDEDNLPPWEALRREWAYDETTPLGRPVVRASWKDSGRPPMNYRQAAARGARSTKRLTTAQVEAFQQALKTYLDRGFCTIVQNNALDNYNKGPSFDQCQQAWDRLTKGTHYEGTTVMKPKHYTPAHTVFRDNHPTTPCRIVLDYRVLNKYLLRGGRTQNDLQGTLLQLRGFRYFVASDISKAFCQMKASLYDLAYTNYTCIGDYTVLWSSVSFGTTSAPNFLECCTHDVTEEAEALQGVGASLTMSPLIDPHLYNDEDLETVLLLPSPEAFDYIRLGPHIPKELVLLKYVDDLFNGGDTPEIATQANDFSLHLLGGHGFKVDAIKNLRSWSQTTTENTSVKSLLGYHYRGELLFVVYSGSLPGRVTTKREACSALASLYDPLGIFIEYDLKGRLMWRRICENYKLWSDPIDTNVANNLSDWVKECQAVTTQGVPRHVNVREQPLLVCTDASTDLWGVDIRCTDNTTISTRLLSRGGVFPKGQAAWTIPRKELVALYKGLQLLRMMSPYLPVPTYYKPHQAPLDPLAPVLQPRQVRLLCDSEITIYRLRRPANDKRLPAVERRRLVEVRKLCKELDVVILHVPSALNYADSISRARTSGEVIDPSAVLNSMTTTKVVYDYRYQPEEFEEDATTPDTSSATIAVINTDGIDLPDVDPLPDDQRLELTALMDYAKPTERIGTGLLQDSRFTSRVNEC</sequence>
<feature type="compositionally biased region" description="Acidic residues" evidence="1">
    <location>
        <begin position="378"/>
        <end position="395"/>
    </location>
</feature>
<proteinExistence type="predicted"/>
<keyword evidence="3" id="KW-1185">Reference proteome</keyword>
<dbReference type="OMA" id="TTKREAC"/>
<dbReference type="Proteomes" id="UP000553632">
    <property type="component" value="Unassembled WGS sequence"/>
</dbReference>